<dbReference type="PRINTS" id="PR00111">
    <property type="entry name" value="ABHYDROLASE"/>
</dbReference>
<dbReference type="InterPro" id="IPR029058">
    <property type="entry name" value="AB_hydrolase_fold"/>
</dbReference>
<dbReference type="InterPro" id="IPR000639">
    <property type="entry name" value="Epox_hydrolase-like"/>
</dbReference>
<evidence type="ECO:0000259" key="1">
    <source>
        <dbReference type="Pfam" id="PF00561"/>
    </source>
</evidence>
<dbReference type="SUPFAM" id="SSF53474">
    <property type="entry name" value="alpha/beta-Hydrolases"/>
    <property type="match status" value="1"/>
</dbReference>
<dbReference type="RefSeq" id="WP_226540231.1">
    <property type="nucleotide sequence ID" value="NZ_CP129013.1"/>
</dbReference>
<dbReference type="GO" id="GO:0016787">
    <property type="term" value="F:hydrolase activity"/>
    <property type="evidence" value="ECO:0007669"/>
    <property type="project" value="UniProtKB-KW"/>
</dbReference>
<protein>
    <submittedName>
        <fullName evidence="2">Alpha/beta hydrolase</fullName>
    </submittedName>
</protein>
<proteinExistence type="predicted"/>
<accession>A0ABY9JRY7</accession>
<dbReference type="InterPro" id="IPR000073">
    <property type="entry name" value="AB_hydrolase_1"/>
</dbReference>
<dbReference type="Proteomes" id="UP001197974">
    <property type="component" value="Chromosome"/>
</dbReference>
<dbReference type="PANTHER" id="PTHR46438:SF11">
    <property type="entry name" value="LIPASE-RELATED"/>
    <property type="match status" value="1"/>
</dbReference>
<dbReference type="Pfam" id="PF00561">
    <property type="entry name" value="Abhydrolase_1"/>
    <property type="match status" value="1"/>
</dbReference>
<sequence>MIEQTKKILGINIHYQYYFEHSSKPSVILIHGFLSSSFSFRKLIPLLMNHFNIISIDLPPFGLTEKSPSFVHSYRNMSNVVIQLLEKLNIRRAIFIGHSMGGQIALYTAKYRPQLVDRLVLLCSSSYMKRARSSLTIGSRIPYFHIIIKRVLAKQGVLNNLRNVIYDHSLIDDEMINGYLQPFYDHNIFIALQRMIRDREGDLQEEELKKITIPSLLIWGENDKVVPVDVGKRLQKDLPCSKLITVKRTGHLLPEEKPDLVYTKIMDFVVK</sequence>
<evidence type="ECO:0000313" key="3">
    <source>
        <dbReference type="Proteomes" id="UP001197974"/>
    </source>
</evidence>
<keyword evidence="3" id="KW-1185">Reference proteome</keyword>
<dbReference type="EMBL" id="CP129013">
    <property type="protein sequence ID" value="WLR41248.1"/>
    <property type="molecule type" value="Genomic_DNA"/>
</dbReference>
<name>A0ABY9JRY7_9BACI</name>
<dbReference type="Gene3D" id="3.40.50.1820">
    <property type="entry name" value="alpha/beta hydrolase"/>
    <property type="match status" value="1"/>
</dbReference>
<dbReference type="PRINTS" id="PR00412">
    <property type="entry name" value="EPOXHYDRLASE"/>
</dbReference>
<evidence type="ECO:0000313" key="2">
    <source>
        <dbReference type="EMBL" id="WLR41248.1"/>
    </source>
</evidence>
<organism evidence="2 3">
    <name type="scientific">Bacillus carboniphilus</name>
    <dbReference type="NCBI Taxonomy" id="86663"/>
    <lineage>
        <taxon>Bacteria</taxon>
        <taxon>Bacillati</taxon>
        <taxon>Bacillota</taxon>
        <taxon>Bacilli</taxon>
        <taxon>Bacillales</taxon>
        <taxon>Bacillaceae</taxon>
        <taxon>Bacillus</taxon>
    </lineage>
</organism>
<feature type="domain" description="AB hydrolase-1" evidence="1">
    <location>
        <begin position="25"/>
        <end position="258"/>
    </location>
</feature>
<dbReference type="PANTHER" id="PTHR46438">
    <property type="entry name" value="ALPHA/BETA-HYDROLASES SUPERFAMILY PROTEIN"/>
    <property type="match status" value="1"/>
</dbReference>
<reference evidence="2 3" key="1">
    <citation type="submission" date="2023-06" db="EMBL/GenBank/DDBJ databases">
        <title>Five Gram-positive bacteria isolated from mangrove sediments in Shenzhen, Guangdong, China.</title>
        <authorList>
            <person name="Yu S."/>
            <person name="Zheng W."/>
            <person name="Huang Y."/>
        </authorList>
    </citation>
    <scope>NUCLEOTIDE SEQUENCE [LARGE SCALE GENOMIC DNA]</scope>
    <source>
        <strain evidence="2 3">SaN35-3</strain>
    </source>
</reference>
<keyword evidence="2" id="KW-0378">Hydrolase</keyword>
<gene>
    <name evidence="2" type="ORF">LC087_09870</name>
</gene>